<dbReference type="AlphaFoldDB" id="A0A4Y2I2N2"/>
<proteinExistence type="predicted"/>
<gene>
    <name evidence="1" type="ORF">AVEN_269220_1</name>
</gene>
<accession>A0A4Y2I2N2</accession>
<comment type="caution">
    <text evidence="1">The sequence shown here is derived from an EMBL/GenBank/DDBJ whole genome shotgun (WGS) entry which is preliminary data.</text>
</comment>
<protein>
    <submittedName>
        <fullName evidence="1">Uncharacterized protein</fullName>
    </submittedName>
</protein>
<sequence>MAHKDSSFLDVVTGVISPAIAQSLVSSSSRISSTGHLIHPALSEGALTTNDLEEPCSAYDAPSPLPVSTEWIFCNTHHVKS</sequence>
<keyword evidence="2" id="KW-1185">Reference proteome</keyword>
<dbReference type="EMBL" id="BGPR01002331">
    <property type="protein sequence ID" value="GBM71752.1"/>
    <property type="molecule type" value="Genomic_DNA"/>
</dbReference>
<organism evidence="1 2">
    <name type="scientific">Araneus ventricosus</name>
    <name type="common">Orbweaver spider</name>
    <name type="synonym">Epeira ventricosa</name>
    <dbReference type="NCBI Taxonomy" id="182803"/>
    <lineage>
        <taxon>Eukaryota</taxon>
        <taxon>Metazoa</taxon>
        <taxon>Ecdysozoa</taxon>
        <taxon>Arthropoda</taxon>
        <taxon>Chelicerata</taxon>
        <taxon>Arachnida</taxon>
        <taxon>Araneae</taxon>
        <taxon>Araneomorphae</taxon>
        <taxon>Entelegynae</taxon>
        <taxon>Araneoidea</taxon>
        <taxon>Araneidae</taxon>
        <taxon>Araneus</taxon>
    </lineage>
</organism>
<evidence type="ECO:0000313" key="2">
    <source>
        <dbReference type="Proteomes" id="UP000499080"/>
    </source>
</evidence>
<dbReference type="Proteomes" id="UP000499080">
    <property type="component" value="Unassembled WGS sequence"/>
</dbReference>
<evidence type="ECO:0000313" key="1">
    <source>
        <dbReference type="EMBL" id="GBM71752.1"/>
    </source>
</evidence>
<name>A0A4Y2I2N2_ARAVE</name>
<reference evidence="1 2" key="1">
    <citation type="journal article" date="2019" name="Sci. Rep.">
        <title>Orb-weaving spider Araneus ventricosus genome elucidates the spidroin gene catalogue.</title>
        <authorList>
            <person name="Kono N."/>
            <person name="Nakamura H."/>
            <person name="Ohtoshi R."/>
            <person name="Moran D.A.P."/>
            <person name="Shinohara A."/>
            <person name="Yoshida Y."/>
            <person name="Fujiwara M."/>
            <person name="Mori M."/>
            <person name="Tomita M."/>
            <person name="Arakawa K."/>
        </authorList>
    </citation>
    <scope>NUCLEOTIDE SEQUENCE [LARGE SCALE GENOMIC DNA]</scope>
</reference>